<feature type="region of interest" description="Disordered" evidence="1">
    <location>
        <begin position="88"/>
        <end position="115"/>
    </location>
</feature>
<evidence type="ECO:0000313" key="3">
    <source>
        <dbReference type="Proteomes" id="UP000697998"/>
    </source>
</evidence>
<dbReference type="Proteomes" id="UP000697998">
    <property type="component" value="Unassembled WGS sequence"/>
</dbReference>
<evidence type="ECO:0000256" key="1">
    <source>
        <dbReference type="SAM" id="MobiDB-lite"/>
    </source>
</evidence>
<name>A0A935UHZ0_9PROT</name>
<comment type="caution">
    <text evidence="2">The sequence shown here is derived from an EMBL/GenBank/DDBJ whole genome shotgun (WGS) entry which is preliminary data.</text>
</comment>
<reference evidence="2 3" key="1">
    <citation type="submission" date="2020-10" db="EMBL/GenBank/DDBJ databases">
        <title>Connecting structure to function with the recovery of over 1000 high-quality activated sludge metagenome-assembled genomes encoding full-length rRNA genes using long-read sequencing.</title>
        <authorList>
            <person name="Singleton C.M."/>
            <person name="Petriglieri F."/>
            <person name="Kristensen J.M."/>
            <person name="Kirkegaard R.H."/>
            <person name="Michaelsen T.Y."/>
            <person name="Andersen M.H."/>
            <person name="Karst S.M."/>
            <person name="Dueholm M.S."/>
            <person name="Nielsen P.H."/>
            <person name="Albertsen M."/>
        </authorList>
    </citation>
    <scope>NUCLEOTIDE SEQUENCE [LARGE SCALE GENOMIC DNA]</scope>
    <source>
        <strain evidence="2">EsbW_18-Q3-R4-48_BATAC.285</strain>
    </source>
</reference>
<protein>
    <submittedName>
        <fullName evidence="2">Uncharacterized protein</fullName>
    </submittedName>
</protein>
<organism evidence="2 3">
    <name type="scientific">Candidatus Accumulibacter proximus</name>
    <dbReference type="NCBI Taxonomy" id="2954385"/>
    <lineage>
        <taxon>Bacteria</taxon>
        <taxon>Pseudomonadati</taxon>
        <taxon>Pseudomonadota</taxon>
        <taxon>Betaproteobacteria</taxon>
        <taxon>Candidatus Accumulibacter</taxon>
    </lineage>
</organism>
<sequence>MLESAVRWMSYPLYYAWRRQPTRRRRARDDLPTAVSTARRQTVVLGLQNEREWAVFLHRAVLDRLEPRGRPALRLNACARARDELKAARSSVASPGLSARATDRPPRDAAQIANA</sequence>
<dbReference type="AlphaFoldDB" id="A0A935UHZ0"/>
<accession>A0A935UHZ0</accession>
<proteinExistence type="predicted"/>
<evidence type="ECO:0000313" key="2">
    <source>
        <dbReference type="EMBL" id="MBK7675998.1"/>
    </source>
</evidence>
<dbReference type="EMBL" id="JADJMH010000015">
    <property type="protein sequence ID" value="MBK7675998.1"/>
    <property type="molecule type" value="Genomic_DNA"/>
</dbReference>
<gene>
    <name evidence="2" type="ORF">IPJ27_15295</name>
</gene>